<evidence type="ECO:0000313" key="1">
    <source>
        <dbReference type="EMBL" id="KAF1951646.1"/>
    </source>
</evidence>
<dbReference type="PANTHER" id="PTHR43712:SF1">
    <property type="entry name" value="HYPOTHETICAL O-METHYLTRANSFERASE (EUROFUNG)-RELATED"/>
    <property type="match status" value="1"/>
</dbReference>
<dbReference type="InterPro" id="IPR029063">
    <property type="entry name" value="SAM-dependent_MTases_sf"/>
</dbReference>
<dbReference type="InterPro" id="IPR036390">
    <property type="entry name" value="WH_DNA-bd_sf"/>
</dbReference>
<dbReference type="Gene3D" id="1.10.10.10">
    <property type="entry name" value="Winged helix-like DNA-binding domain superfamily/Winged helix DNA-binding domain"/>
    <property type="match status" value="1"/>
</dbReference>
<dbReference type="Gene3D" id="3.40.50.150">
    <property type="entry name" value="Vaccinia Virus protein VP39"/>
    <property type="match status" value="1"/>
</dbReference>
<dbReference type="Proteomes" id="UP000800035">
    <property type="component" value="Unassembled WGS sequence"/>
</dbReference>
<sequence>MDAILDTATEEVHRVAQTIDDGLRRRTIDKLRSLQYPLETPKETKQRLIYAGLHTASIRVGLDLKIFNKLVEADRPLKLDELAETTGADSGLLVAGRILRHQASLGMIRETSQDTFTDSQTTRNLSNADIQAGLKFSADVLDPAYAATPSFLAARSYRNPTDLHDTPFNTSWATELTLWDWLAEHPEHRTHFNAFMNAQRSSVKDCFSILAPNKEVHQLPAEKPFFVDPDMNGKVVLQDLPSVVNDVKLPEGIDVMAYNFFTKREEILKNIVDAMTQESTLLLDEIVVLDENVDWFVT</sequence>
<dbReference type="SUPFAM" id="SSF46785">
    <property type="entry name" value="Winged helix' DNA-binding domain"/>
    <property type="match status" value="1"/>
</dbReference>
<name>A0A6A5TLF2_9PLEO</name>
<proteinExistence type="predicted"/>
<protein>
    <recommendedName>
        <fullName evidence="3">S-adenosyl-L-methionine-dependent methyltransferase</fullName>
    </recommendedName>
</protein>
<dbReference type="PANTHER" id="PTHR43712">
    <property type="entry name" value="PUTATIVE (AFU_ORTHOLOGUE AFUA_4G14580)-RELATED"/>
    <property type="match status" value="1"/>
</dbReference>
<gene>
    <name evidence="1" type="ORF">CC80DRAFT_597116</name>
</gene>
<organism evidence="1 2">
    <name type="scientific">Byssothecium circinans</name>
    <dbReference type="NCBI Taxonomy" id="147558"/>
    <lineage>
        <taxon>Eukaryota</taxon>
        <taxon>Fungi</taxon>
        <taxon>Dikarya</taxon>
        <taxon>Ascomycota</taxon>
        <taxon>Pezizomycotina</taxon>
        <taxon>Dothideomycetes</taxon>
        <taxon>Pleosporomycetidae</taxon>
        <taxon>Pleosporales</taxon>
        <taxon>Massarineae</taxon>
        <taxon>Massarinaceae</taxon>
        <taxon>Byssothecium</taxon>
    </lineage>
</organism>
<dbReference type="InterPro" id="IPR036388">
    <property type="entry name" value="WH-like_DNA-bd_sf"/>
</dbReference>
<accession>A0A6A5TLF2</accession>
<dbReference type="AlphaFoldDB" id="A0A6A5TLF2"/>
<dbReference type="EMBL" id="ML977015">
    <property type="protein sequence ID" value="KAF1951646.1"/>
    <property type="molecule type" value="Genomic_DNA"/>
</dbReference>
<keyword evidence="2" id="KW-1185">Reference proteome</keyword>
<evidence type="ECO:0000313" key="2">
    <source>
        <dbReference type="Proteomes" id="UP000800035"/>
    </source>
</evidence>
<dbReference type="OrthoDB" id="2410195at2759"/>
<reference evidence="1" key="1">
    <citation type="journal article" date="2020" name="Stud. Mycol.">
        <title>101 Dothideomycetes genomes: a test case for predicting lifestyles and emergence of pathogens.</title>
        <authorList>
            <person name="Haridas S."/>
            <person name="Albert R."/>
            <person name="Binder M."/>
            <person name="Bloem J."/>
            <person name="Labutti K."/>
            <person name="Salamov A."/>
            <person name="Andreopoulos B."/>
            <person name="Baker S."/>
            <person name="Barry K."/>
            <person name="Bills G."/>
            <person name="Bluhm B."/>
            <person name="Cannon C."/>
            <person name="Castanera R."/>
            <person name="Culley D."/>
            <person name="Daum C."/>
            <person name="Ezra D."/>
            <person name="Gonzalez J."/>
            <person name="Henrissat B."/>
            <person name="Kuo A."/>
            <person name="Liang C."/>
            <person name="Lipzen A."/>
            <person name="Lutzoni F."/>
            <person name="Magnuson J."/>
            <person name="Mondo S."/>
            <person name="Nolan M."/>
            <person name="Ohm R."/>
            <person name="Pangilinan J."/>
            <person name="Park H.-J."/>
            <person name="Ramirez L."/>
            <person name="Alfaro M."/>
            <person name="Sun H."/>
            <person name="Tritt A."/>
            <person name="Yoshinaga Y."/>
            <person name="Zwiers L.-H."/>
            <person name="Turgeon B."/>
            <person name="Goodwin S."/>
            <person name="Spatafora J."/>
            <person name="Crous P."/>
            <person name="Grigoriev I."/>
        </authorList>
    </citation>
    <scope>NUCLEOTIDE SEQUENCE</scope>
    <source>
        <strain evidence="1">CBS 675.92</strain>
    </source>
</reference>
<evidence type="ECO:0008006" key="3">
    <source>
        <dbReference type="Google" id="ProtNLM"/>
    </source>
</evidence>